<evidence type="ECO:0000259" key="2">
    <source>
        <dbReference type="Pfam" id="PF03793"/>
    </source>
</evidence>
<dbReference type="Gene3D" id="3.30.10.20">
    <property type="match status" value="1"/>
</dbReference>
<evidence type="ECO:0000313" key="3">
    <source>
        <dbReference type="EMBL" id="GGB27429.1"/>
    </source>
</evidence>
<gene>
    <name evidence="3" type="ORF">GCM10011492_17210</name>
</gene>
<evidence type="ECO:0000313" key="4">
    <source>
        <dbReference type="Proteomes" id="UP000636793"/>
    </source>
</evidence>
<proteinExistence type="predicted"/>
<feature type="domain" description="PASTA" evidence="2">
    <location>
        <begin position="12"/>
        <end position="67"/>
    </location>
</feature>
<dbReference type="AlphaFoldDB" id="A0A916T3G0"/>
<dbReference type="InterPro" id="IPR005543">
    <property type="entry name" value="PASTA_dom"/>
</dbReference>
<protein>
    <recommendedName>
        <fullName evidence="2">PASTA domain-containing protein</fullName>
    </recommendedName>
</protein>
<dbReference type="EMBL" id="BMHI01000002">
    <property type="protein sequence ID" value="GGB27429.1"/>
    <property type="molecule type" value="Genomic_DNA"/>
</dbReference>
<reference evidence="3" key="2">
    <citation type="submission" date="2020-09" db="EMBL/GenBank/DDBJ databases">
        <authorList>
            <person name="Sun Q."/>
            <person name="Zhou Y."/>
        </authorList>
    </citation>
    <scope>NUCLEOTIDE SEQUENCE</scope>
    <source>
        <strain evidence="3">CGMCC 1.15085</strain>
    </source>
</reference>
<dbReference type="Proteomes" id="UP000636793">
    <property type="component" value="Unassembled WGS sequence"/>
</dbReference>
<accession>A0A916T3G0</accession>
<sequence length="110" mass="12034">MSRDPWRYSDIVEVPDVVGLHVRDAARVAYVAGLKLAQPDPDGPPLAALTWPDDYWITEQEPPAGSSSWRWDPLVVHWSASPGQTGVREPRRPSPPAGTLAGEIDPSADR</sequence>
<keyword evidence="4" id="KW-1185">Reference proteome</keyword>
<name>A0A916T3G0_9MICO</name>
<feature type="region of interest" description="Disordered" evidence="1">
    <location>
        <begin position="80"/>
        <end position="110"/>
    </location>
</feature>
<comment type="caution">
    <text evidence="3">The sequence shown here is derived from an EMBL/GenBank/DDBJ whole genome shotgun (WGS) entry which is preliminary data.</text>
</comment>
<reference evidence="3" key="1">
    <citation type="journal article" date="2014" name="Int. J. Syst. Evol. Microbiol.">
        <title>Complete genome sequence of Corynebacterium casei LMG S-19264T (=DSM 44701T), isolated from a smear-ripened cheese.</title>
        <authorList>
            <consortium name="US DOE Joint Genome Institute (JGI-PGF)"/>
            <person name="Walter F."/>
            <person name="Albersmeier A."/>
            <person name="Kalinowski J."/>
            <person name="Ruckert C."/>
        </authorList>
    </citation>
    <scope>NUCLEOTIDE SEQUENCE</scope>
    <source>
        <strain evidence="3">CGMCC 1.15085</strain>
    </source>
</reference>
<organism evidence="3 4">
    <name type="scientific">Flexivirga endophytica</name>
    <dbReference type="NCBI Taxonomy" id="1849103"/>
    <lineage>
        <taxon>Bacteria</taxon>
        <taxon>Bacillati</taxon>
        <taxon>Actinomycetota</taxon>
        <taxon>Actinomycetes</taxon>
        <taxon>Micrococcales</taxon>
        <taxon>Dermacoccaceae</taxon>
        <taxon>Flexivirga</taxon>
    </lineage>
</organism>
<evidence type="ECO:0000256" key="1">
    <source>
        <dbReference type="SAM" id="MobiDB-lite"/>
    </source>
</evidence>
<dbReference type="Pfam" id="PF03793">
    <property type="entry name" value="PASTA"/>
    <property type="match status" value="1"/>
</dbReference>